<reference evidence="1" key="1">
    <citation type="submission" date="2020-05" db="EMBL/GenBank/DDBJ databases">
        <title>Phylogenomic resolution of chytrid fungi.</title>
        <authorList>
            <person name="Stajich J.E."/>
            <person name="Amses K."/>
            <person name="Simmons R."/>
            <person name="Seto K."/>
            <person name="Myers J."/>
            <person name="Bonds A."/>
            <person name="Quandt C.A."/>
            <person name="Barry K."/>
            <person name="Liu P."/>
            <person name="Grigoriev I."/>
            <person name="Longcore J.E."/>
            <person name="James T.Y."/>
        </authorList>
    </citation>
    <scope>NUCLEOTIDE SEQUENCE</scope>
    <source>
        <strain evidence="1">JEL0513</strain>
    </source>
</reference>
<name>A0AAD5SP71_9FUNG</name>
<evidence type="ECO:0000313" key="2">
    <source>
        <dbReference type="Proteomes" id="UP001211907"/>
    </source>
</evidence>
<organism evidence="1 2">
    <name type="scientific">Physocladia obscura</name>
    <dbReference type="NCBI Taxonomy" id="109957"/>
    <lineage>
        <taxon>Eukaryota</taxon>
        <taxon>Fungi</taxon>
        <taxon>Fungi incertae sedis</taxon>
        <taxon>Chytridiomycota</taxon>
        <taxon>Chytridiomycota incertae sedis</taxon>
        <taxon>Chytridiomycetes</taxon>
        <taxon>Chytridiales</taxon>
        <taxon>Chytriomycetaceae</taxon>
        <taxon>Physocladia</taxon>
    </lineage>
</organism>
<gene>
    <name evidence="1" type="ORF">HK100_007781</name>
</gene>
<accession>A0AAD5SP71</accession>
<evidence type="ECO:0000313" key="1">
    <source>
        <dbReference type="EMBL" id="KAJ3089322.1"/>
    </source>
</evidence>
<keyword evidence="2" id="KW-1185">Reference proteome</keyword>
<proteinExistence type="predicted"/>
<protein>
    <submittedName>
        <fullName evidence="1">Uncharacterized protein</fullName>
    </submittedName>
</protein>
<comment type="caution">
    <text evidence="1">The sequence shown here is derived from an EMBL/GenBank/DDBJ whole genome shotgun (WGS) entry which is preliminary data.</text>
</comment>
<dbReference type="Proteomes" id="UP001211907">
    <property type="component" value="Unassembled WGS sequence"/>
</dbReference>
<dbReference type="AlphaFoldDB" id="A0AAD5SP71"/>
<feature type="non-terminal residue" evidence="1">
    <location>
        <position position="81"/>
    </location>
</feature>
<dbReference type="EMBL" id="JADGJH010003698">
    <property type="protein sequence ID" value="KAJ3089322.1"/>
    <property type="molecule type" value="Genomic_DNA"/>
</dbReference>
<sequence>MEGTSTIHNWGRFLMGKAYKEKETEMESNKEAYLAPIDNSSTYTGFLTEDWTIEETLEDVGTGTGTEAIDRCIIQSKKKGL</sequence>